<organism evidence="2 3">
    <name type="scientific">Chrysophaeum taylorii</name>
    <dbReference type="NCBI Taxonomy" id="2483200"/>
    <lineage>
        <taxon>Eukaryota</taxon>
        <taxon>Sar</taxon>
        <taxon>Stramenopiles</taxon>
        <taxon>Ochrophyta</taxon>
        <taxon>Pelagophyceae</taxon>
        <taxon>Pelagomonadales</taxon>
        <taxon>Pelagomonadaceae</taxon>
        <taxon>Chrysophaeum</taxon>
    </lineage>
</organism>
<feature type="region of interest" description="Disordered" evidence="1">
    <location>
        <begin position="1"/>
        <end position="31"/>
    </location>
</feature>
<comment type="caution">
    <text evidence="2">The sequence shown here is derived from an EMBL/GenBank/DDBJ whole genome shotgun (WGS) entry which is preliminary data.</text>
</comment>
<reference evidence="2" key="1">
    <citation type="submission" date="2023-01" db="EMBL/GenBank/DDBJ databases">
        <title>Metagenome sequencing of chrysophaentin producing Chrysophaeum taylorii.</title>
        <authorList>
            <person name="Davison J."/>
            <person name="Bewley C."/>
        </authorList>
    </citation>
    <scope>NUCLEOTIDE SEQUENCE</scope>
    <source>
        <strain evidence="2">NIES-1699</strain>
    </source>
</reference>
<evidence type="ECO:0000313" key="3">
    <source>
        <dbReference type="Proteomes" id="UP001230188"/>
    </source>
</evidence>
<accession>A0AAD7UDW0</accession>
<dbReference type="Proteomes" id="UP001230188">
    <property type="component" value="Unassembled WGS sequence"/>
</dbReference>
<feature type="non-terminal residue" evidence="2">
    <location>
        <position position="1"/>
    </location>
</feature>
<evidence type="ECO:0000313" key="2">
    <source>
        <dbReference type="EMBL" id="KAJ8602803.1"/>
    </source>
</evidence>
<evidence type="ECO:0000256" key="1">
    <source>
        <dbReference type="SAM" id="MobiDB-lite"/>
    </source>
</evidence>
<keyword evidence="3" id="KW-1185">Reference proteome</keyword>
<dbReference type="EMBL" id="JAQMWT010000366">
    <property type="protein sequence ID" value="KAJ8602803.1"/>
    <property type="molecule type" value="Genomic_DNA"/>
</dbReference>
<protein>
    <submittedName>
        <fullName evidence="2">Uncharacterized protein</fullName>
    </submittedName>
</protein>
<gene>
    <name evidence="2" type="ORF">CTAYLR_002625</name>
</gene>
<dbReference type="AlphaFoldDB" id="A0AAD7UDW0"/>
<proteinExistence type="predicted"/>
<name>A0AAD7UDW0_9STRA</name>
<sequence>REMTNDGNPPQPVRQKRQYTKRGTGSTAKKKRALVASGAPRVCRKEVPARVFGGRINLPADYPSVFAAANRSVAILREQQDVAALNTLLVLSAELELDLESTSLLDGLSRSLEWCLDCPRIEATESSKVLLNEQPWKDDATPRSAEEWRERAAKASTPIALAALGIARNVANVPSNRSAVAAHSDFLEKVVAFLDPPLLGSQAALLCLEIAASACRCVEIGGNYLDDPEEKAGFVPVSLRHRRTLAGWTTPKLVRKLRVAEALVRALRRCVAYSSSRSGYAFSLDGRRWLVYYEDDHADPEEHRRQVGARAFEALASLKNTEANFYLLATAPDDLVRRAVDRLAPDSCSSKSDSEIRLYALEFLSLLTDAAVKSFSSSSSDAHLPPLPMPPGDEAALAGVRVARDPLVLDLALATLVATHLKFNEHHHFVPTTTGTAAAGSLCIGAAHSTSQPPPPVDLSLAPLRSHRADTVRLLTNLLANMAALDSSAKARLHDARTLLHPAAAADEAVADLVFNKL</sequence>